<keyword evidence="2" id="KW-1133">Transmembrane helix</keyword>
<name>A0A1H1U3N8_9CELL</name>
<proteinExistence type="predicted"/>
<feature type="region of interest" description="Disordered" evidence="1">
    <location>
        <begin position="1"/>
        <end position="26"/>
    </location>
</feature>
<evidence type="ECO:0000256" key="1">
    <source>
        <dbReference type="SAM" id="MobiDB-lite"/>
    </source>
</evidence>
<sequence>MSDSTQPASPDPIVRSGEDAPRIRPKKSAKQQFASATLVLEACLVLFATMAAHALRRNEAGWPEWMDVPSATTVWVIGGTLMVALLVLSRTLDSTGGYVAGSLVQVPVLATGIAIPLMLLVGAIFVVMWIASLVLGSRIDRERAEYDAAHPETAPNVA</sequence>
<evidence type="ECO:0000313" key="4">
    <source>
        <dbReference type="Proteomes" id="UP000185663"/>
    </source>
</evidence>
<dbReference type="AlphaFoldDB" id="A0A1H1U3N8"/>
<evidence type="ECO:0008006" key="5">
    <source>
        <dbReference type="Google" id="ProtNLM"/>
    </source>
</evidence>
<dbReference type="Proteomes" id="UP000185663">
    <property type="component" value="Chromosome I"/>
</dbReference>
<keyword evidence="4" id="KW-1185">Reference proteome</keyword>
<evidence type="ECO:0000256" key="2">
    <source>
        <dbReference type="SAM" id="Phobius"/>
    </source>
</evidence>
<organism evidence="3 4">
    <name type="scientific">Paraoerskovia marina</name>
    <dbReference type="NCBI Taxonomy" id="545619"/>
    <lineage>
        <taxon>Bacteria</taxon>
        <taxon>Bacillati</taxon>
        <taxon>Actinomycetota</taxon>
        <taxon>Actinomycetes</taxon>
        <taxon>Micrococcales</taxon>
        <taxon>Cellulomonadaceae</taxon>
        <taxon>Paraoerskovia</taxon>
    </lineage>
</organism>
<dbReference type="eggNOG" id="ENOG5033BE5">
    <property type="taxonomic scope" value="Bacteria"/>
</dbReference>
<dbReference type="Pfam" id="PF14017">
    <property type="entry name" value="DUF4233"/>
    <property type="match status" value="1"/>
</dbReference>
<evidence type="ECO:0000313" key="3">
    <source>
        <dbReference type="EMBL" id="SDS67004.1"/>
    </source>
</evidence>
<feature type="transmembrane region" description="Helical" evidence="2">
    <location>
        <begin position="108"/>
        <end position="135"/>
    </location>
</feature>
<protein>
    <recommendedName>
        <fullName evidence="5">DUF4233 domain-containing protein</fullName>
    </recommendedName>
</protein>
<dbReference type="InterPro" id="IPR025327">
    <property type="entry name" value="DUF4233"/>
</dbReference>
<feature type="transmembrane region" description="Helical" evidence="2">
    <location>
        <begin position="67"/>
        <end position="88"/>
    </location>
</feature>
<keyword evidence="2" id="KW-0812">Transmembrane</keyword>
<dbReference type="RefSeq" id="WP_231959189.1">
    <property type="nucleotide sequence ID" value="NZ_LT629776.1"/>
</dbReference>
<dbReference type="STRING" id="545619.SAMN04489860_2077"/>
<gene>
    <name evidence="3" type="ORF">SAMN04489860_2077</name>
</gene>
<keyword evidence="2" id="KW-0472">Membrane</keyword>
<accession>A0A1H1U3N8</accession>
<feature type="transmembrane region" description="Helical" evidence="2">
    <location>
        <begin position="33"/>
        <end position="55"/>
    </location>
</feature>
<dbReference type="EMBL" id="LT629776">
    <property type="protein sequence ID" value="SDS67004.1"/>
    <property type="molecule type" value="Genomic_DNA"/>
</dbReference>
<reference evidence="3 4" key="1">
    <citation type="submission" date="2016-10" db="EMBL/GenBank/DDBJ databases">
        <authorList>
            <person name="de Groot N.N."/>
        </authorList>
    </citation>
    <scope>NUCLEOTIDE SEQUENCE [LARGE SCALE GENOMIC DNA]</scope>
    <source>
        <strain evidence="3 4">DSM 22126</strain>
    </source>
</reference>